<dbReference type="Gene3D" id="3.90.550.10">
    <property type="entry name" value="Spore Coat Polysaccharide Biosynthesis Protein SpsA, Chain A"/>
    <property type="match status" value="1"/>
</dbReference>
<comment type="subcellular location">
    <subcellularLocation>
        <location evidence="1">Cell membrane</location>
    </subcellularLocation>
</comment>
<dbReference type="Pfam" id="PF00535">
    <property type="entry name" value="Glycos_transf_2"/>
    <property type="match status" value="1"/>
</dbReference>
<comment type="caution">
    <text evidence="7">The sequence shown here is derived from an EMBL/GenBank/DDBJ whole genome shotgun (WGS) entry which is preliminary data.</text>
</comment>
<organism evidence="7 8">
    <name type="scientific">Candidatus Magnetaquiglobus chichijimensis</name>
    <dbReference type="NCBI Taxonomy" id="3141448"/>
    <lineage>
        <taxon>Bacteria</taxon>
        <taxon>Pseudomonadati</taxon>
        <taxon>Pseudomonadota</taxon>
        <taxon>Magnetococcia</taxon>
        <taxon>Magnetococcales</taxon>
        <taxon>Candidatus Magnetaquicoccaceae</taxon>
        <taxon>Candidatus Magnetaquiglobus</taxon>
    </lineage>
</organism>
<dbReference type="RefSeq" id="WP_420904627.1">
    <property type="nucleotide sequence ID" value="NZ_BAAFGK010000004.1"/>
</dbReference>
<dbReference type="PANTHER" id="PTHR43646">
    <property type="entry name" value="GLYCOSYLTRANSFERASE"/>
    <property type="match status" value="1"/>
</dbReference>
<keyword evidence="8" id="KW-1185">Reference proteome</keyword>
<evidence type="ECO:0000313" key="8">
    <source>
        <dbReference type="Proteomes" id="UP001628193"/>
    </source>
</evidence>
<evidence type="ECO:0000259" key="6">
    <source>
        <dbReference type="Pfam" id="PF00535"/>
    </source>
</evidence>
<reference evidence="7 8" key="1">
    <citation type="submission" date="2024-05" db="EMBL/GenBank/DDBJ databases">
        <authorList>
            <consortium name="Candidatus Magnetaquicoccaceae bacterium FCR-1 genome sequencing consortium"/>
            <person name="Shimoshige H."/>
            <person name="Shimamura S."/>
            <person name="Taoka A."/>
            <person name="Kobayashi H."/>
            <person name="Maekawa T."/>
        </authorList>
    </citation>
    <scope>NUCLEOTIDE SEQUENCE [LARGE SCALE GENOMIC DNA]</scope>
    <source>
        <strain evidence="7 8">FCR-1</strain>
    </source>
</reference>
<dbReference type="NCBIfam" id="TIGR04283">
    <property type="entry name" value="glyco_like_mftF"/>
    <property type="match status" value="1"/>
</dbReference>
<keyword evidence="2" id="KW-1003">Cell membrane</keyword>
<dbReference type="InterPro" id="IPR029044">
    <property type="entry name" value="Nucleotide-diphossugar_trans"/>
</dbReference>
<keyword evidence="5" id="KW-0472">Membrane</keyword>
<keyword evidence="3" id="KW-0328">Glycosyltransferase</keyword>
<sequence>MSLPRLSVIIPTVNEARTLPSLLDQLQAQRGVSLELLIADGNSSDDTAEIARRHGARVIPVARRGRGTQMNQAARHALGEVLLFLHADSGLPDADLLQNALARFDAARARSGERIAGHFSVHFVDPPFRPPRILAWFEAKSRLDRPECLFGDRGMLLSKRFFEALGGFSEERPFLEDVDLAARVAGNGLWITLPGQLETSARRFRKEGHVKRALLNGLILAAWHADFSPFLTATPALYRAQDATRPLRLLPFVRLIHQLDAHERPWIVWRRWYRMTRFMRRSLLWQTFYLVDLLATPLRPAGIHPLLILNDRLLSPLLDLTPLDLLLTPCLRGTSWIVTRQLAKVENGW</sequence>
<evidence type="ECO:0000256" key="2">
    <source>
        <dbReference type="ARBA" id="ARBA00022475"/>
    </source>
</evidence>
<dbReference type="CDD" id="cd02522">
    <property type="entry name" value="GT_2_like_a"/>
    <property type="match status" value="1"/>
</dbReference>
<keyword evidence="4" id="KW-0808">Transferase</keyword>
<dbReference type="EMBL" id="BAAFGK010000004">
    <property type="protein sequence ID" value="GAB0056911.1"/>
    <property type="molecule type" value="Genomic_DNA"/>
</dbReference>
<evidence type="ECO:0000313" key="7">
    <source>
        <dbReference type="EMBL" id="GAB0056911.1"/>
    </source>
</evidence>
<evidence type="ECO:0000256" key="3">
    <source>
        <dbReference type="ARBA" id="ARBA00022676"/>
    </source>
</evidence>
<accession>A0ABQ0C7Q3</accession>
<proteinExistence type="predicted"/>
<dbReference type="InterPro" id="IPR026461">
    <property type="entry name" value="Trfase_2_rSAM/seldom_assoc"/>
</dbReference>
<dbReference type="PANTHER" id="PTHR43646:SF2">
    <property type="entry name" value="GLYCOSYLTRANSFERASE 2-LIKE DOMAIN-CONTAINING PROTEIN"/>
    <property type="match status" value="1"/>
</dbReference>
<reference evidence="7 8" key="2">
    <citation type="submission" date="2024-09" db="EMBL/GenBank/DDBJ databases">
        <title>Draft genome sequence of Candidatus Magnetaquicoccaceae bacterium FCR-1.</title>
        <authorList>
            <person name="Shimoshige H."/>
            <person name="Shimamura S."/>
            <person name="Taoka A."/>
            <person name="Kobayashi H."/>
            <person name="Maekawa T."/>
        </authorList>
    </citation>
    <scope>NUCLEOTIDE SEQUENCE [LARGE SCALE GENOMIC DNA]</scope>
    <source>
        <strain evidence="7 8">FCR-1</strain>
    </source>
</reference>
<evidence type="ECO:0000256" key="4">
    <source>
        <dbReference type="ARBA" id="ARBA00022679"/>
    </source>
</evidence>
<protein>
    <recommendedName>
        <fullName evidence="6">Glycosyltransferase 2-like domain-containing protein</fullName>
    </recommendedName>
</protein>
<dbReference type="InterPro" id="IPR001173">
    <property type="entry name" value="Glyco_trans_2-like"/>
</dbReference>
<dbReference type="Proteomes" id="UP001628193">
    <property type="component" value="Unassembled WGS sequence"/>
</dbReference>
<gene>
    <name evidence="7" type="ORF">SIID45300_01226</name>
</gene>
<name>A0ABQ0C7Q3_9PROT</name>
<feature type="domain" description="Glycosyltransferase 2-like" evidence="6">
    <location>
        <begin position="7"/>
        <end position="109"/>
    </location>
</feature>
<evidence type="ECO:0000256" key="1">
    <source>
        <dbReference type="ARBA" id="ARBA00004236"/>
    </source>
</evidence>
<dbReference type="SUPFAM" id="SSF53448">
    <property type="entry name" value="Nucleotide-diphospho-sugar transferases"/>
    <property type="match status" value="1"/>
</dbReference>
<evidence type="ECO:0000256" key="5">
    <source>
        <dbReference type="ARBA" id="ARBA00023136"/>
    </source>
</evidence>